<dbReference type="Gene3D" id="4.10.410.40">
    <property type="match status" value="1"/>
</dbReference>
<organism evidence="4 5">
    <name type="scientific">Limnobaculum xujianqingii</name>
    <dbReference type="NCBI Taxonomy" id="2738837"/>
    <lineage>
        <taxon>Bacteria</taxon>
        <taxon>Pseudomonadati</taxon>
        <taxon>Pseudomonadota</taxon>
        <taxon>Gammaproteobacteria</taxon>
        <taxon>Enterobacterales</taxon>
        <taxon>Budviciaceae</taxon>
        <taxon>Limnobaculum</taxon>
    </lineage>
</organism>
<keyword evidence="6" id="KW-1185">Reference proteome</keyword>
<evidence type="ECO:0000313" key="5">
    <source>
        <dbReference type="Proteomes" id="UP000807542"/>
    </source>
</evidence>
<evidence type="ECO:0000313" key="6">
    <source>
        <dbReference type="Proteomes" id="UP001296969"/>
    </source>
</evidence>
<proteinExistence type="predicted"/>
<dbReference type="Pfam" id="PF16461">
    <property type="entry name" value="Phage_TTP_12"/>
    <property type="match status" value="1"/>
</dbReference>
<evidence type="ECO:0000256" key="1">
    <source>
        <dbReference type="SAM" id="MobiDB-lite"/>
    </source>
</evidence>
<gene>
    <name evidence="4" type="ORF">I2492_04270</name>
    <name evidence="3" type="ORF">I2493_04270</name>
</gene>
<feature type="region of interest" description="Disordered" evidence="1">
    <location>
        <begin position="47"/>
        <end position="87"/>
    </location>
</feature>
<feature type="region of interest" description="Disordered" evidence="1">
    <location>
        <begin position="1"/>
        <end position="25"/>
    </location>
</feature>
<protein>
    <submittedName>
        <fullName evidence="4">Phage tail protein</fullName>
    </submittedName>
</protein>
<dbReference type="AlphaFoldDB" id="A0A9D7AGD6"/>
<dbReference type="Proteomes" id="UP001296969">
    <property type="component" value="Unassembled WGS sequence"/>
</dbReference>
<feature type="compositionally biased region" description="Acidic residues" evidence="1">
    <location>
        <begin position="52"/>
        <end position="66"/>
    </location>
</feature>
<accession>A0A9D7AGD6</accession>
<feature type="domain" description="Lambda phage tail tube protein N-terminal" evidence="2">
    <location>
        <begin position="18"/>
        <end position="149"/>
    </location>
</feature>
<dbReference type="Proteomes" id="UP000807542">
    <property type="component" value="Unassembled WGS sequence"/>
</dbReference>
<evidence type="ECO:0000313" key="3">
    <source>
        <dbReference type="EMBL" id="MBK5072231.1"/>
    </source>
</evidence>
<feature type="compositionally biased region" description="Polar residues" evidence="1">
    <location>
        <begin position="67"/>
        <end position="83"/>
    </location>
</feature>
<comment type="caution">
    <text evidence="4">The sequence shown here is derived from an EMBL/GenBank/DDBJ whole genome shotgun (WGS) entry which is preliminary data.</text>
</comment>
<evidence type="ECO:0000259" key="2">
    <source>
        <dbReference type="Pfam" id="PF16461"/>
    </source>
</evidence>
<evidence type="ECO:0000313" key="4">
    <source>
        <dbReference type="EMBL" id="MBK5175540.1"/>
    </source>
</evidence>
<dbReference type="EMBL" id="JADRCP010000001">
    <property type="protein sequence ID" value="MBK5175540.1"/>
    <property type="molecule type" value="Genomic_DNA"/>
</dbReference>
<reference evidence="4 6" key="1">
    <citation type="submission" date="2020-11" db="EMBL/GenBank/DDBJ databases">
        <title>Insectihabitans protaetiae gen. nov. sp. nov. and Insectihabitans allomyrinae sp. nov., isolated from larvae of Protaetia brevitarsis seulensis and Allomyrina dichotoma, respectively.</title>
        <authorList>
            <person name="Lee S.D."/>
            <person name="Byeon Y.-S."/>
            <person name="Kim S.-M."/>
            <person name="Yang H.L."/>
            <person name="Kim I.S."/>
        </authorList>
    </citation>
    <scope>NUCLEOTIDE SEQUENCE</scope>
    <source>
        <strain evidence="4">CWB-B4</strain>
        <strain evidence="3 6">CWB-B43</strain>
    </source>
</reference>
<name>A0A9D7AGD6_9GAMM</name>
<sequence>MTTQSTTEPVKGAGTTFWSFSGTGDPVEQLRADEAWTRLAKVKELTPGELSAESEDDTYLDDDDADWSQTAQGEKSAGETNVTLAWKPGEPGQQKLVEWFQSGDVLYYKIQYPNGAIDLFRGWVSGLGKSVVAKERITRTVKITNTGRPPVLAEEDLSTAAPESQLLKVKMPVVETTETLPKTSK</sequence>
<dbReference type="InterPro" id="IPR032494">
    <property type="entry name" value="Phage_TTP_N"/>
</dbReference>
<dbReference type="EMBL" id="JADRCQ010000001">
    <property type="protein sequence ID" value="MBK5072231.1"/>
    <property type="molecule type" value="Genomic_DNA"/>
</dbReference>